<organism evidence="3 4">
    <name type="scientific">Bacillus daqingensis</name>
    <dbReference type="NCBI Taxonomy" id="872396"/>
    <lineage>
        <taxon>Bacteria</taxon>
        <taxon>Bacillati</taxon>
        <taxon>Bacillota</taxon>
        <taxon>Bacilli</taxon>
        <taxon>Bacillales</taxon>
        <taxon>Bacillaceae</taxon>
        <taxon>Bacillus</taxon>
    </lineage>
</organism>
<evidence type="ECO:0000256" key="1">
    <source>
        <dbReference type="ARBA" id="ARBA00006763"/>
    </source>
</evidence>
<protein>
    <recommendedName>
        <fullName evidence="2">Cytokinin riboside 5'-monophosphate phosphoribohydrolase</fullName>
        <ecNumber evidence="2">3.2.2.n1</ecNumber>
    </recommendedName>
</protein>
<name>A0ABV9NNQ5_9BACI</name>
<evidence type="ECO:0000256" key="2">
    <source>
        <dbReference type="RuleBase" id="RU363015"/>
    </source>
</evidence>
<dbReference type="RefSeq" id="WP_377907581.1">
    <property type="nucleotide sequence ID" value="NZ_JBHSGK010000001.1"/>
</dbReference>
<comment type="caution">
    <text evidence="3">The sequence shown here is derived from an EMBL/GenBank/DDBJ whole genome shotgun (WGS) entry which is preliminary data.</text>
</comment>
<dbReference type="PANTHER" id="PTHR31223:SF70">
    <property type="entry name" value="LOG FAMILY PROTEIN YJL055W"/>
    <property type="match status" value="1"/>
</dbReference>
<proteinExistence type="inferred from homology"/>
<dbReference type="EC" id="3.2.2.n1" evidence="2"/>
<sequence>MRRIAVYCGSSTGRSDIYEQESTKLGKALAERGIELIYGGGAVGMMGVTANASLSAGGKVTGIMPRMLQEREIAHPMLTDLIVVDSMHERKSRMADMADGFLILPGGAGTMEEFFEVFTWAQLGIHKKPIGILNADNYYEPLLTMFDHMIREGFLHESYLSMLTIGRDSGRLIDMMEQYDPPSMQRYVND</sequence>
<dbReference type="Pfam" id="PF03641">
    <property type="entry name" value="Lysine_decarbox"/>
    <property type="match status" value="1"/>
</dbReference>
<dbReference type="InterPro" id="IPR031100">
    <property type="entry name" value="LOG_fam"/>
</dbReference>
<keyword evidence="4" id="KW-1185">Reference proteome</keyword>
<dbReference type="Proteomes" id="UP001595896">
    <property type="component" value="Unassembled WGS sequence"/>
</dbReference>
<keyword evidence="2" id="KW-0378">Hydrolase</keyword>
<dbReference type="PANTHER" id="PTHR31223">
    <property type="entry name" value="LOG FAMILY PROTEIN YJL055W"/>
    <property type="match status" value="1"/>
</dbReference>
<evidence type="ECO:0000313" key="4">
    <source>
        <dbReference type="Proteomes" id="UP001595896"/>
    </source>
</evidence>
<dbReference type="Gene3D" id="3.40.50.450">
    <property type="match status" value="1"/>
</dbReference>
<accession>A0ABV9NNQ5</accession>
<dbReference type="NCBIfam" id="TIGR00730">
    <property type="entry name" value="Rossman fold protein, TIGR00730 family"/>
    <property type="match status" value="1"/>
</dbReference>
<evidence type="ECO:0000313" key="3">
    <source>
        <dbReference type="EMBL" id="MFC4734952.1"/>
    </source>
</evidence>
<dbReference type="SUPFAM" id="SSF102405">
    <property type="entry name" value="MCP/YpsA-like"/>
    <property type="match status" value="1"/>
</dbReference>
<comment type="similarity">
    <text evidence="1 2">Belongs to the LOG family.</text>
</comment>
<gene>
    <name evidence="3" type="ORF">ACFO4L_00005</name>
</gene>
<dbReference type="InterPro" id="IPR005269">
    <property type="entry name" value="LOG"/>
</dbReference>
<keyword evidence="2" id="KW-0203">Cytokinin biosynthesis</keyword>
<reference evidence="4" key="1">
    <citation type="journal article" date="2019" name="Int. J. Syst. Evol. Microbiol.">
        <title>The Global Catalogue of Microorganisms (GCM) 10K type strain sequencing project: providing services to taxonomists for standard genome sequencing and annotation.</title>
        <authorList>
            <consortium name="The Broad Institute Genomics Platform"/>
            <consortium name="The Broad Institute Genome Sequencing Center for Infectious Disease"/>
            <person name="Wu L."/>
            <person name="Ma J."/>
        </authorList>
    </citation>
    <scope>NUCLEOTIDE SEQUENCE [LARGE SCALE GENOMIC DNA]</scope>
    <source>
        <strain evidence="4">JCM 12165</strain>
    </source>
</reference>
<dbReference type="EMBL" id="JBHSGK010000001">
    <property type="protein sequence ID" value="MFC4734952.1"/>
    <property type="molecule type" value="Genomic_DNA"/>
</dbReference>